<evidence type="ECO:0000256" key="1">
    <source>
        <dbReference type="SAM" id="MobiDB-lite"/>
    </source>
</evidence>
<dbReference type="Proteomes" id="UP000800035">
    <property type="component" value="Unassembled WGS sequence"/>
</dbReference>
<keyword evidence="3" id="KW-1185">Reference proteome</keyword>
<feature type="region of interest" description="Disordered" evidence="1">
    <location>
        <begin position="1"/>
        <end position="26"/>
    </location>
</feature>
<protein>
    <submittedName>
        <fullName evidence="2">Uncharacterized protein</fullName>
    </submittedName>
</protein>
<proteinExistence type="predicted"/>
<evidence type="ECO:0000313" key="2">
    <source>
        <dbReference type="EMBL" id="KAF1951981.1"/>
    </source>
</evidence>
<sequence length="98" mass="10639">MSSSHVAVAPPAHEHPTLPTRPPTSCSRAPHLILLLTSTPHLTDASSSPAPHSTPTLSIPRCRHTHTQGAWNSGWFVLGTHMVKSRTLLVKRRNACKL</sequence>
<accession>A0A6A5TH97</accession>
<dbReference type="EMBL" id="ML977013">
    <property type="protein sequence ID" value="KAF1951981.1"/>
    <property type="molecule type" value="Genomic_DNA"/>
</dbReference>
<feature type="region of interest" description="Disordered" evidence="1">
    <location>
        <begin position="40"/>
        <end position="61"/>
    </location>
</feature>
<dbReference type="AlphaFoldDB" id="A0A6A5TH97"/>
<feature type="compositionally biased region" description="Low complexity" evidence="1">
    <location>
        <begin position="43"/>
        <end position="58"/>
    </location>
</feature>
<gene>
    <name evidence="2" type="ORF">CC80DRAFT_495624</name>
</gene>
<reference evidence="2" key="1">
    <citation type="journal article" date="2020" name="Stud. Mycol.">
        <title>101 Dothideomycetes genomes: a test case for predicting lifestyles and emergence of pathogens.</title>
        <authorList>
            <person name="Haridas S."/>
            <person name="Albert R."/>
            <person name="Binder M."/>
            <person name="Bloem J."/>
            <person name="Labutti K."/>
            <person name="Salamov A."/>
            <person name="Andreopoulos B."/>
            <person name="Baker S."/>
            <person name="Barry K."/>
            <person name="Bills G."/>
            <person name="Bluhm B."/>
            <person name="Cannon C."/>
            <person name="Castanera R."/>
            <person name="Culley D."/>
            <person name="Daum C."/>
            <person name="Ezra D."/>
            <person name="Gonzalez J."/>
            <person name="Henrissat B."/>
            <person name="Kuo A."/>
            <person name="Liang C."/>
            <person name="Lipzen A."/>
            <person name="Lutzoni F."/>
            <person name="Magnuson J."/>
            <person name="Mondo S."/>
            <person name="Nolan M."/>
            <person name="Ohm R."/>
            <person name="Pangilinan J."/>
            <person name="Park H.-J."/>
            <person name="Ramirez L."/>
            <person name="Alfaro M."/>
            <person name="Sun H."/>
            <person name="Tritt A."/>
            <person name="Yoshinaga Y."/>
            <person name="Zwiers L.-H."/>
            <person name="Turgeon B."/>
            <person name="Goodwin S."/>
            <person name="Spatafora J."/>
            <person name="Crous P."/>
            <person name="Grigoriev I."/>
        </authorList>
    </citation>
    <scope>NUCLEOTIDE SEQUENCE</scope>
    <source>
        <strain evidence="2">CBS 675.92</strain>
    </source>
</reference>
<evidence type="ECO:0000313" key="3">
    <source>
        <dbReference type="Proteomes" id="UP000800035"/>
    </source>
</evidence>
<name>A0A6A5TH97_9PLEO</name>
<organism evidence="2 3">
    <name type="scientific">Byssothecium circinans</name>
    <dbReference type="NCBI Taxonomy" id="147558"/>
    <lineage>
        <taxon>Eukaryota</taxon>
        <taxon>Fungi</taxon>
        <taxon>Dikarya</taxon>
        <taxon>Ascomycota</taxon>
        <taxon>Pezizomycotina</taxon>
        <taxon>Dothideomycetes</taxon>
        <taxon>Pleosporomycetidae</taxon>
        <taxon>Pleosporales</taxon>
        <taxon>Massarineae</taxon>
        <taxon>Massarinaceae</taxon>
        <taxon>Byssothecium</taxon>
    </lineage>
</organism>